<proteinExistence type="predicted"/>
<feature type="region of interest" description="Disordered" evidence="1">
    <location>
        <begin position="22"/>
        <end position="77"/>
    </location>
</feature>
<keyword evidence="4" id="KW-1185">Reference proteome</keyword>
<feature type="compositionally biased region" description="Low complexity" evidence="1">
    <location>
        <begin position="22"/>
        <end position="46"/>
    </location>
</feature>
<name>A0A9W7DPB6_9STRA</name>
<dbReference type="Proteomes" id="UP001165082">
    <property type="component" value="Unassembled WGS sequence"/>
</dbReference>
<evidence type="ECO:0000256" key="2">
    <source>
        <dbReference type="SAM" id="SignalP"/>
    </source>
</evidence>
<comment type="caution">
    <text evidence="3">The sequence shown here is derived from an EMBL/GenBank/DDBJ whole genome shotgun (WGS) entry which is preliminary data.</text>
</comment>
<reference evidence="3" key="1">
    <citation type="submission" date="2022-07" db="EMBL/GenBank/DDBJ databases">
        <title>Genome analysis of Parmales, a sister group of diatoms, reveals the evolutionary specialization of diatoms from phago-mixotrophs to photoautotrophs.</title>
        <authorList>
            <person name="Ban H."/>
            <person name="Sato S."/>
            <person name="Yoshikawa S."/>
            <person name="Kazumasa Y."/>
            <person name="Nakamura Y."/>
            <person name="Ichinomiya M."/>
            <person name="Saitoh K."/>
            <person name="Sato N."/>
            <person name="Blanc-Mathieu R."/>
            <person name="Endo H."/>
            <person name="Kuwata A."/>
            <person name="Ogata H."/>
        </authorList>
    </citation>
    <scope>NUCLEOTIDE SEQUENCE</scope>
</reference>
<organism evidence="3 4">
    <name type="scientific">Triparma retinervis</name>
    <dbReference type="NCBI Taxonomy" id="2557542"/>
    <lineage>
        <taxon>Eukaryota</taxon>
        <taxon>Sar</taxon>
        <taxon>Stramenopiles</taxon>
        <taxon>Ochrophyta</taxon>
        <taxon>Bolidophyceae</taxon>
        <taxon>Parmales</taxon>
        <taxon>Triparmaceae</taxon>
        <taxon>Triparma</taxon>
    </lineage>
</organism>
<evidence type="ECO:0000313" key="3">
    <source>
        <dbReference type="EMBL" id="GMH49415.1"/>
    </source>
</evidence>
<dbReference type="EMBL" id="BRXZ01001906">
    <property type="protein sequence ID" value="GMH49415.1"/>
    <property type="molecule type" value="Genomic_DNA"/>
</dbReference>
<feature type="non-terminal residue" evidence="3">
    <location>
        <position position="1"/>
    </location>
</feature>
<evidence type="ECO:0000313" key="4">
    <source>
        <dbReference type="Proteomes" id="UP001165082"/>
    </source>
</evidence>
<sequence>MKLMKIAYVVTSLVMLMSVPAASSTATPPTPPTTNKASINKSSINKGKSDESPSPSPPSPTTNTTDPKKPKDLTTLPAPPFAVALSTAKNPYPCLYSYTTPPNTVVITPLPSSSPLPPSSKSGPYPPSFGEWVGLKTLLRLYRTAPTSIEPLFHSKYPLTSSLLNPWFHPDKGLAQINHRTVKGALAKSVLDLSSPGR</sequence>
<protein>
    <submittedName>
        <fullName evidence="3">Uncharacterized protein</fullName>
    </submittedName>
</protein>
<gene>
    <name evidence="3" type="ORF">TrRE_jg9173</name>
</gene>
<dbReference type="OrthoDB" id="46149at2759"/>
<keyword evidence="2" id="KW-0732">Signal</keyword>
<evidence type="ECO:0000256" key="1">
    <source>
        <dbReference type="SAM" id="MobiDB-lite"/>
    </source>
</evidence>
<accession>A0A9W7DPB6</accession>
<feature type="signal peptide" evidence="2">
    <location>
        <begin position="1"/>
        <end position="26"/>
    </location>
</feature>
<dbReference type="AlphaFoldDB" id="A0A9W7DPB6"/>
<feature type="chain" id="PRO_5040886492" evidence="2">
    <location>
        <begin position="27"/>
        <end position="198"/>
    </location>
</feature>